<dbReference type="Proteomes" id="UP000315400">
    <property type="component" value="Unassembled WGS sequence"/>
</dbReference>
<dbReference type="NCBIfam" id="TIGR02532">
    <property type="entry name" value="IV_pilin_GFxxxE"/>
    <property type="match status" value="1"/>
</dbReference>
<evidence type="ECO:0000313" key="1">
    <source>
        <dbReference type="EMBL" id="TQF00781.1"/>
    </source>
</evidence>
<name>A0A540VVI8_9GAMM</name>
<dbReference type="Pfam" id="PF07963">
    <property type="entry name" value="N_methyl"/>
    <property type="match status" value="1"/>
</dbReference>
<evidence type="ECO:0000313" key="2">
    <source>
        <dbReference type="Proteomes" id="UP000315400"/>
    </source>
</evidence>
<dbReference type="Gene3D" id="3.30.700.10">
    <property type="entry name" value="Glycoprotein, Type 4 Pilin"/>
    <property type="match status" value="1"/>
</dbReference>
<dbReference type="InterPro" id="IPR012902">
    <property type="entry name" value="N_methyl_site"/>
</dbReference>
<protein>
    <submittedName>
        <fullName evidence="1">Prepilin-type N-terminal cleavage/methylation domain-containing protein</fullName>
    </submittedName>
</protein>
<gene>
    <name evidence="1" type="ORF">FKY71_01765</name>
</gene>
<organism evidence="1 2">
    <name type="scientific">Spiribacter salinus</name>
    <dbReference type="NCBI Taxonomy" id="1335746"/>
    <lineage>
        <taxon>Bacteria</taxon>
        <taxon>Pseudomonadati</taxon>
        <taxon>Pseudomonadota</taxon>
        <taxon>Gammaproteobacteria</taxon>
        <taxon>Chromatiales</taxon>
        <taxon>Ectothiorhodospiraceae</taxon>
        <taxon>Spiribacter</taxon>
    </lineage>
</organism>
<proteinExistence type="predicted"/>
<comment type="caution">
    <text evidence="1">The sequence shown here is derived from an EMBL/GenBank/DDBJ whole genome shotgun (WGS) entry which is preliminary data.</text>
</comment>
<accession>A0A540VVI8</accession>
<dbReference type="SUPFAM" id="SSF54523">
    <property type="entry name" value="Pili subunits"/>
    <property type="match status" value="1"/>
</dbReference>
<reference evidence="1 2" key="1">
    <citation type="submission" date="2019-06" db="EMBL/GenBank/DDBJ databases">
        <title>Metagenome assembled Genome of Spiribacter salinus SL48-SHIP from the microbial mat of Salt Lake 48 (Novosibirsk region, Russia).</title>
        <authorList>
            <person name="Shipova A."/>
            <person name="Rozanov A.S."/>
            <person name="Bryanskaya A.V."/>
            <person name="Peltek S.E."/>
        </authorList>
    </citation>
    <scope>NUCLEOTIDE SEQUENCE [LARGE SCALE GENOMIC DNA]</scope>
    <source>
        <strain evidence="1">SL48-SHIP-2</strain>
    </source>
</reference>
<dbReference type="AlphaFoldDB" id="A0A540VVI8"/>
<dbReference type="EMBL" id="VIFK01000005">
    <property type="protein sequence ID" value="TQF00781.1"/>
    <property type="molecule type" value="Genomic_DNA"/>
</dbReference>
<dbReference type="PROSITE" id="PS00409">
    <property type="entry name" value="PROKAR_NTER_METHYL"/>
    <property type="match status" value="1"/>
</dbReference>
<dbReference type="InterPro" id="IPR045584">
    <property type="entry name" value="Pilin-like"/>
</dbReference>
<dbReference type="PANTHER" id="PTHR30093">
    <property type="entry name" value="GENERAL SECRETION PATHWAY PROTEIN G"/>
    <property type="match status" value="1"/>
</dbReference>
<sequence length="156" mass="17117">MRRLARSSAGFTLIELMLALGILALLVTLAVPAYRAPIERAERAQAAACLINLGVLLERHAAVTGSYEDFWPGKAELDCRSALADRYRFEAGVPGTSTWAAQTQAANRWQLRARRLTSAPGDVCTILVYQDVGRRGAMTASGQAIEDPDRLNRCWR</sequence>
<dbReference type="PANTHER" id="PTHR30093:SF47">
    <property type="entry name" value="TYPE IV PILUS NON-CORE MINOR PILIN PILE"/>
    <property type="match status" value="1"/>
</dbReference>
<dbReference type="STRING" id="1260251.SPISAL_06685"/>